<dbReference type="EMBL" id="LPUY01000012">
    <property type="protein sequence ID" value="KUP94689.1"/>
    <property type="molecule type" value="Genomic_DNA"/>
</dbReference>
<sequence length="41" mass="4423">MKVIRLADTHVIGGDRLLYGATHCPPVGVGRGIHHYKLVAT</sequence>
<reference evidence="1 2" key="1">
    <citation type="submission" date="2015-12" db="EMBL/GenBank/DDBJ databases">
        <title>Genome sequence of the marine Rhodobacteraceae strain O3.65, Candidatus Tritonibacter horizontis.</title>
        <authorList>
            <person name="Poehlein A."/>
            <person name="Giebel H.A."/>
            <person name="Voget S."/>
            <person name="Brinkhoff T."/>
        </authorList>
    </citation>
    <scope>NUCLEOTIDE SEQUENCE [LARGE SCALE GENOMIC DNA]</scope>
    <source>
        <strain evidence="1 2">O3.65</strain>
    </source>
</reference>
<evidence type="ECO:0000313" key="2">
    <source>
        <dbReference type="Proteomes" id="UP000068382"/>
    </source>
</evidence>
<organism evidence="1 2">
    <name type="scientific">Tritonibacter horizontis</name>
    <dbReference type="NCBI Taxonomy" id="1768241"/>
    <lineage>
        <taxon>Bacteria</taxon>
        <taxon>Pseudomonadati</taxon>
        <taxon>Pseudomonadota</taxon>
        <taxon>Alphaproteobacteria</taxon>
        <taxon>Rhodobacterales</taxon>
        <taxon>Paracoccaceae</taxon>
        <taxon>Tritonibacter</taxon>
    </lineage>
</organism>
<name>A0A132C279_9RHOB</name>
<evidence type="ECO:0000313" key="1">
    <source>
        <dbReference type="EMBL" id="KUP94689.1"/>
    </source>
</evidence>
<proteinExistence type="predicted"/>
<keyword evidence="2" id="KW-1185">Reference proteome</keyword>
<gene>
    <name evidence="1" type="ORF">TRIHO_06150</name>
</gene>
<accession>A0A132C279</accession>
<comment type="caution">
    <text evidence="1">The sequence shown here is derived from an EMBL/GenBank/DDBJ whole genome shotgun (WGS) entry which is preliminary data.</text>
</comment>
<dbReference type="AlphaFoldDB" id="A0A132C279"/>
<dbReference type="Proteomes" id="UP000068382">
    <property type="component" value="Unassembled WGS sequence"/>
</dbReference>
<protein>
    <submittedName>
        <fullName evidence="1">Uncharacterized protein</fullName>
    </submittedName>
</protein>